<dbReference type="InterPro" id="IPR017900">
    <property type="entry name" value="4Fe4S_Fe_S_CS"/>
</dbReference>
<evidence type="ECO:0000256" key="2">
    <source>
        <dbReference type="ARBA" id="ARBA00023004"/>
    </source>
</evidence>
<evidence type="ECO:0000313" key="5">
    <source>
        <dbReference type="EMBL" id="RGU45988.1"/>
    </source>
</evidence>
<dbReference type="EMBL" id="QRXY01000007">
    <property type="protein sequence ID" value="RGU45988.1"/>
    <property type="molecule type" value="Genomic_DNA"/>
</dbReference>
<name>A0A412T7R2_9FIRM</name>
<proteinExistence type="predicted"/>
<dbReference type="AlphaFoldDB" id="A0A412T7R2"/>
<dbReference type="Proteomes" id="UP000285693">
    <property type="component" value="Unassembled WGS sequence"/>
</dbReference>
<protein>
    <recommendedName>
        <fullName evidence="4">4Fe-4S ferredoxin-type domain-containing protein</fullName>
    </recommendedName>
</protein>
<comment type="caution">
    <text evidence="5">The sequence shown here is derived from an EMBL/GenBank/DDBJ whole genome shotgun (WGS) entry which is preliminary data.</text>
</comment>
<gene>
    <name evidence="5" type="ORF">DWW65_07165</name>
</gene>
<reference evidence="5 6" key="1">
    <citation type="submission" date="2018-08" db="EMBL/GenBank/DDBJ databases">
        <title>A genome reference for cultivated species of the human gut microbiota.</title>
        <authorList>
            <person name="Zou Y."/>
            <person name="Xue W."/>
            <person name="Luo G."/>
        </authorList>
    </citation>
    <scope>NUCLEOTIDE SEQUENCE [LARGE SCALE GENOMIC DNA]</scope>
    <source>
        <strain evidence="5 6">AF16-31</strain>
    </source>
</reference>
<evidence type="ECO:0000256" key="1">
    <source>
        <dbReference type="ARBA" id="ARBA00022723"/>
    </source>
</evidence>
<dbReference type="RefSeq" id="WP_117823813.1">
    <property type="nucleotide sequence ID" value="NZ_QRXY01000007.1"/>
</dbReference>
<dbReference type="Pfam" id="PF12838">
    <property type="entry name" value="Fer4_7"/>
    <property type="match status" value="1"/>
</dbReference>
<evidence type="ECO:0000256" key="3">
    <source>
        <dbReference type="ARBA" id="ARBA00023014"/>
    </source>
</evidence>
<accession>A0A412T7R2</accession>
<sequence length="388" mass="44184">MSNSVNNVTEENCCGCGACYQICPKKSICMKENERGFLLPKVNETSCIKCGMCLKVCPENSKPQLHKVKKSYAAIVQNRELLMNSTSGGIFGALAAEVIFQGGSVYGCAWDENLHARHMKIECLNQLNQIQKSKYVQSDTNTTFIDVRNDIHQGRKVLYCGTACQIAGLRKFLNGNEGQLITIEVACHGVPSPGLFQRYIKWRSKIEKSQVVDVQFRNKEKHKKGEHYKFCLKYADGKKRYYLSNEDPYYGAFLEGRTLRKTCYHCKYKQSERVSDILLGDYWGVEKEHPKFPAQYGASAIVISSDKGKQLFESIKSQLIVEDSTFEKIIKHNKSIISCAVCSKEKCLKTIDINDDELFKLLKPNFDIKKRIKSMVPEKVKYLLKRLG</sequence>
<dbReference type="InterPro" id="IPR017896">
    <property type="entry name" value="4Fe4S_Fe-S-bd"/>
</dbReference>
<dbReference type="InterPro" id="IPR052977">
    <property type="entry name" value="Polyferredoxin-like_ET"/>
</dbReference>
<feature type="domain" description="4Fe-4S ferredoxin-type" evidence="4">
    <location>
        <begin position="38"/>
        <end position="68"/>
    </location>
</feature>
<dbReference type="Pfam" id="PF04432">
    <property type="entry name" value="FrhB_FdhB_C"/>
    <property type="match status" value="1"/>
</dbReference>
<feature type="domain" description="4Fe-4S ferredoxin-type" evidence="4">
    <location>
        <begin position="4"/>
        <end position="33"/>
    </location>
</feature>
<dbReference type="PANTHER" id="PTHR43193">
    <property type="match status" value="1"/>
</dbReference>
<keyword evidence="3" id="KW-0411">Iron-sulfur</keyword>
<evidence type="ECO:0000313" key="6">
    <source>
        <dbReference type="Proteomes" id="UP000285693"/>
    </source>
</evidence>
<keyword evidence="1" id="KW-0479">Metal-binding</keyword>
<dbReference type="Gene3D" id="3.30.70.20">
    <property type="match status" value="1"/>
</dbReference>
<organism evidence="5 6">
    <name type="scientific">Coprococcus comes</name>
    <dbReference type="NCBI Taxonomy" id="410072"/>
    <lineage>
        <taxon>Bacteria</taxon>
        <taxon>Bacillati</taxon>
        <taxon>Bacillota</taxon>
        <taxon>Clostridia</taxon>
        <taxon>Lachnospirales</taxon>
        <taxon>Lachnospiraceae</taxon>
        <taxon>Coprococcus</taxon>
    </lineage>
</organism>
<dbReference type="GO" id="GO:0046872">
    <property type="term" value="F:metal ion binding"/>
    <property type="evidence" value="ECO:0007669"/>
    <property type="project" value="UniProtKB-KW"/>
</dbReference>
<keyword evidence="2" id="KW-0408">Iron</keyword>
<dbReference type="SUPFAM" id="SSF54862">
    <property type="entry name" value="4Fe-4S ferredoxins"/>
    <property type="match status" value="1"/>
</dbReference>
<evidence type="ECO:0000259" key="4">
    <source>
        <dbReference type="PROSITE" id="PS51379"/>
    </source>
</evidence>
<dbReference type="InterPro" id="IPR007525">
    <property type="entry name" value="FrhB_FdhB_C"/>
</dbReference>
<dbReference type="PANTHER" id="PTHR43193:SF2">
    <property type="entry name" value="POLYFERREDOXIN PROTEIN FWDF"/>
    <property type="match status" value="1"/>
</dbReference>
<dbReference type="PROSITE" id="PS51379">
    <property type="entry name" value="4FE4S_FER_2"/>
    <property type="match status" value="2"/>
</dbReference>
<dbReference type="GO" id="GO:0051536">
    <property type="term" value="F:iron-sulfur cluster binding"/>
    <property type="evidence" value="ECO:0007669"/>
    <property type="project" value="UniProtKB-KW"/>
</dbReference>
<dbReference type="PROSITE" id="PS00198">
    <property type="entry name" value="4FE4S_FER_1"/>
    <property type="match status" value="1"/>
</dbReference>